<evidence type="ECO:0000259" key="6">
    <source>
        <dbReference type="PROSITE" id="PS50023"/>
    </source>
</evidence>
<dbReference type="PROSITE" id="PS50023">
    <property type="entry name" value="LIM_DOMAIN_2"/>
    <property type="match status" value="2"/>
</dbReference>
<dbReference type="Proteomes" id="UP000663828">
    <property type="component" value="Unassembled WGS sequence"/>
</dbReference>
<dbReference type="OrthoDB" id="1112565at2759"/>
<keyword evidence="4 5" id="KW-0440">LIM domain</keyword>
<keyword evidence="3 5" id="KW-0862">Zinc</keyword>
<feature type="domain" description="LIM zinc-binding" evidence="6">
    <location>
        <begin position="231"/>
        <end position="291"/>
    </location>
</feature>
<name>A0A815IHB1_ADIRI</name>
<evidence type="ECO:0000256" key="4">
    <source>
        <dbReference type="ARBA" id="ARBA00023038"/>
    </source>
</evidence>
<dbReference type="Pfam" id="PF00412">
    <property type="entry name" value="LIM"/>
    <property type="match status" value="2"/>
</dbReference>
<keyword evidence="9" id="KW-1185">Reference proteome</keyword>
<dbReference type="Gene3D" id="2.10.110.10">
    <property type="entry name" value="Cysteine Rich Protein"/>
    <property type="match status" value="4"/>
</dbReference>
<evidence type="ECO:0000313" key="9">
    <source>
        <dbReference type="Proteomes" id="UP000663828"/>
    </source>
</evidence>
<gene>
    <name evidence="8" type="ORF">EDS130_LOCUS34249</name>
    <name evidence="7" type="ORF">XAT740_LOCUS18850</name>
</gene>
<evidence type="ECO:0000256" key="5">
    <source>
        <dbReference type="PROSITE-ProRule" id="PRU00125"/>
    </source>
</evidence>
<organism evidence="8 10">
    <name type="scientific">Adineta ricciae</name>
    <name type="common">Rotifer</name>
    <dbReference type="NCBI Taxonomy" id="249248"/>
    <lineage>
        <taxon>Eukaryota</taxon>
        <taxon>Metazoa</taxon>
        <taxon>Spiralia</taxon>
        <taxon>Gnathifera</taxon>
        <taxon>Rotifera</taxon>
        <taxon>Eurotatoria</taxon>
        <taxon>Bdelloidea</taxon>
        <taxon>Adinetida</taxon>
        <taxon>Adinetidae</taxon>
        <taxon>Adineta</taxon>
    </lineage>
</organism>
<dbReference type="InterPro" id="IPR001781">
    <property type="entry name" value="Znf_LIM"/>
</dbReference>
<reference evidence="8" key="1">
    <citation type="submission" date="2021-02" db="EMBL/GenBank/DDBJ databases">
        <authorList>
            <person name="Nowell W R."/>
        </authorList>
    </citation>
    <scope>NUCLEOTIDE SEQUENCE</scope>
</reference>
<keyword evidence="1 5" id="KW-0479">Metal-binding</keyword>
<dbReference type="Proteomes" id="UP000663852">
    <property type="component" value="Unassembled WGS sequence"/>
</dbReference>
<evidence type="ECO:0000313" key="7">
    <source>
        <dbReference type="EMBL" id="CAF1110798.1"/>
    </source>
</evidence>
<proteinExistence type="predicted"/>
<dbReference type="SUPFAM" id="SSF57716">
    <property type="entry name" value="Glucocorticoid receptor-like (DNA-binding domain)"/>
    <property type="match status" value="1"/>
</dbReference>
<dbReference type="GO" id="GO:0046872">
    <property type="term" value="F:metal ion binding"/>
    <property type="evidence" value="ECO:0007669"/>
    <property type="project" value="UniProtKB-KW"/>
</dbReference>
<dbReference type="GO" id="GO:0005634">
    <property type="term" value="C:nucleus"/>
    <property type="evidence" value="ECO:0007669"/>
    <property type="project" value="TreeGrafter"/>
</dbReference>
<dbReference type="AlphaFoldDB" id="A0A815IHB1"/>
<evidence type="ECO:0000313" key="10">
    <source>
        <dbReference type="Proteomes" id="UP000663852"/>
    </source>
</evidence>
<evidence type="ECO:0000313" key="8">
    <source>
        <dbReference type="EMBL" id="CAF1368733.1"/>
    </source>
</evidence>
<dbReference type="EMBL" id="CAJNOR010001269">
    <property type="protein sequence ID" value="CAF1110798.1"/>
    <property type="molecule type" value="Genomic_DNA"/>
</dbReference>
<protein>
    <recommendedName>
        <fullName evidence="6">LIM zinc-binding domain-containing protein</fullName>
    </recommendedName>
</protein>
<dbReference type="CDD" id="cd08368">
    <property type="entry name" value="LIM"/>
    <property type="match status" value="1"/>
</dbReference>
<dbReference type="GO" id="GO:0030018">
    <property type="term" value="C:Z disc"/>
    <property type="evidence" value="ECO:0007669"/>
    <property type="project" value="TreeGrafter"/>
</dbReference>
<dbReference type="PANTHER" id="PTHR24205">
    <property type="entry name" value="FOUR AND A HALF LIM DOMAINS PROTEIN"/>
    <property type="match status" value="1"/>
</dbReference>
<accession>A0A815IHB1</accession>
<evidence type="ECO:0000256" key="2">
    <source>
        <dbReference type="ARBA" id="ARBA00022737"/>
    </source>
</evidence>
<dbReference type="SMART" id="SM00132">
    <property type="entry name" value="LIM"/>
    <property type="match status" value="4"/>
</dbReference>
<evidence type="ECO:0000256" key="3">
    <source>
        <dbReference type="ARBA" id="ARBA00022833"/>
    </source>
</evidence>
<dbReference type="GO" id="GO:0003712">
    <property type="term" value="F:transcription coregulator activity"/>
    <property type="evidence" value="ECO:0007669"/>
    <property type="project" value="TreeGrafter"/>
</dbReference>
<keyword evidence="2" id="KW-0677">Repeat</keyword>
<sequence>MCAKSTKTVLVKCKTCTKDIVFDEEYLLDGEDVVHIQCYLCSHCQTSLAGRFYYRNKDPRSDGKPNLVCESCYYRLAPVCFQCLKIIEDISLRYGERIFHPNCFLCHRCQKPFQGQLVYPYQNQVFCSKCYPLVQNEFLPASNTILISRCSVCRKQFQAGDLITEHRIELPRDKIEEKSMNTILCMHNSCFVCEICHRNLSNSVYYLPNSVDEDSQQMKFQCEKCHQTSATLCSICFKPSDELMVVFNRRWYHEQCFKCKNCQYNLKHLPRIVVEPDGLMCERCFKVIHEQKEQEQL</sequence>
<dbReference type="PROSITE" id="PS00478">
    <property type="entry name" value="LIM_DOMAIN_1"/>
    <property type="match status" value="2"/>
</dbReference>
<evidence type="ECO:0000256" key="1">
    <source>
        <dbReference type="ARBA" id="ARBA00022723"/>
    </source>
</evidence>
<dbReference type="EMBL" id="CAJNOJ010000284">
    <property type="protein sequence ID" value="CAF1368733.1"/>
    <property type="molecule type" value="Genomic_DNA"/>
</dbReference>
<comment type="caution">
    <text evidence="8">The sequence shown here is derived from an EMBL/GenBank/DDBJ whole genome shotgun (WGS) entry which is preliminary data.</text>
</comment>
<dbReference type="PANTHER" id="PTHR24205:SF16">
    <property type="entry name" value="GH01042P-RELATED"/>
    <property type="match status" value="1"/>
</dbReference>
<feature type="domain" description="LIM zinc-binding" evidence="6">
    <location>
        <begin position="78"/>
        <end position="137"/>
    </location>
</feature>